<keyword evidence="4" id="KW-1185">Reference proteome</keyword>
<feature type="domain" description="Glycosyltransferase subfamily 4-like N-terminal" evidence="2">
    <location>
        <begin position="54"/>
        <end position="142"/>
    </location>
</feature>
<evidence type="ECO:0000313" key="4">
    <source>
        <dbReference type="Proteomes" id="UP000233435"/>
    </source>
</evidence>
<dbReference type="EMBL" id="PJEO01000017">
    <property type="protein sequence ID" value="PKQ45747.1"/>
    <property type="molecule type" value="Genomic_DNA"/>
</dbReference>
<gene>
    <name evidence="3" type="ORF">CSW08_06685</name>
</gene>
<evidence type="ECO:0000259" key="2">
    <source>
        <dbReference type="Pfam" id="PF13477"/>
    </source>
</evidence>
<dbReference type="AlphaFoldDB" id="A0A2N3HLC3"/>
<dbReference type="InterPro" id="IPR001296">
    <property type="entry name" value="Glyco_trans_1"/>
</dbReference>
<evidence type="ECO:0000259" key="1">
    <source>
        <dbReference type="Pfam" id="PF00534"/>
    </source>
</evidence>
<dbReference type="SUPFAM" id="SSF53756">
    <property type="entry name" value="UDP-Glycosyltransferase/glycogen phosphorylase"/>
    <property type="match status" value="1"/>
</dbReference>
<protein>
    <submittedName>
        <fullName evidence="3">Glycosyltransferase family 1 protein</fullName>
    </submittedName>
</protein>
<proteinExistence type="predicted"/>
<dbReference type="InterPro" id="IPR050194">
    <property type="entry name" value="Glycosyltransferase_grp1"/>
</dbReference>
<dbReference type="Proteomes" id="UP000233435">
    <property type="component" value="Unassembled WGS sequence"/>
</dbReference>
<comment type="caution">
    <text evidence="3">The sequence shown here is derived from an EMBL/GenBank/DDBJ whole genome shotgun (WGS) entry which is preliminary data.</text>
</comment>
<dbReference type="GO" id="GO:0016757">
    <property type="term" value="F:glycosyltransferase activity"/>
    <property type="evidence" value="ECO:0007669"/>
    <property type="project" value="InterPro"/>
</dbReference>
<dbReference type="RefSeq" id="WP_106659136.1">
    <property type="nucleotide sequence ID" value="NZ_PJEO01000017.1"/>
</dbReference>
<sequence>MKKIKVLHISETFAAGVYTYIKDICQYFDSVSEIESFVIYSGKRKDTDIDKFEIDFPKSIRLIEVNMNREISPIKDLISTILLAKEIRKIKPDVIHLHSSKSGVIGKIAAKACPTAKIYYTPNGYSFLREDISNFKKNMFLIIEKTITKVFGGITIACGDTEYEYAKKINKAILVRNGVKINDVYKLKHDEKNSNKKIFTVGTMGRISSQKNPFLFNEIALLMPFINFVWIGDGELKDTLSAKNITVTGWMKRENALRGVNDFDVYLQTSLWEGLPFTIIEAMVLEKTIIANNVIGNKDAVEHGYNGFLCNSVEDFIKGIKAVYNNESLKKQLEVNSGIRANMLFDRDKNFKILEQIYKGEY</sequence>
<name>A0A2N3HLC3_9FLAO</name>
<feature type="domain" description="Glycosyl transferase family 1" evidence="1">
    <location>
        <begin position="189"/>
        <end position="334"/>
    </location>
</feature>
<reference evidence="3 4" key="1">
    <citation type="submission" date="2017-12" db="EMBL/GenBank/DDBJ databases">
        <title>Confluentibacter flavum sp. nov., isolated from the saline lake.</title>
        <authorList>
            <person name="Yu L."/>
        </authorList>
    </citation>
    <scope>NUCLEOTIDE SEQUENCE [LARGE SCALE GENOMIC DNA]</scope>
    <source>
        <strain evidence="3 4">3B</strain>
    </source>
</reference>
<evidence type="ECO:0000313" key="3">
    <source>
        <dbReference type="EMBL" id="PKQ45747.1"/>
    </source>
</evidence>
<dbReference type="PANTHER" id="PTHR45947:SF15">
    <property type="entry name" value="TEICHURONIC ACID BIOSYNTHESIS GLYCOSYLTRANSFERASE TUAC-RELATED"/>
    <property type="match status" value="1"/>
</dbReference>
<dbReference type="Gene3D" id="3.40.50.2000">
    <property type="entry name" value="Glycogen Phosphorylase B"/>
    <property type="match status" value="2"/>
</dbReference>
<dbReference type="InterPro" id="IPR028098">
    <property type="entry name" value="Glyco_trans_4-like_N"/>
</dbReference>
<dbReference type="Pfam" id="PF00534">
    <property type="entry name" value="Glycos_transf_1"/>
    <property type="match status" value="1"/>
</dbReference>
<keyword evidence="3" id="KW-0808">Transferase</keyword>
<dbReference type="PANTHER" id="PTHR45947">
    <property type="entry name" value="SULFOQUINOVOSYL TRANSFERASE SQD2"/>
    <property type="match status" value="1"/>
</dbReference>
<accession>A0A2N3HLC3</accession>
<dbReference type="Pfam" id="PF13477">
    <property type="entry name" value="Glyco_trans_4_2"/>
    <property type="match status" value="1"/>
</dbReference>
<organism evidence="3 4">
    <name type="scientific">Confluentibacter flavum</name>
    <dbReference type="NCBI Taxonomy" id="1909700"/>
    <lineage>
        <taxon>Bacteria</taxon>
        <taxon>Pseudomonadati</taxon>
        <taxon>Bacteroidota</taxon>
        <taxon>Flavobacteriia</taxon>
        <taxon>Flavobacteriales</taxon>
        <taxon>Flavobacteriaceae</taxon>
        <taxon>Confluentibacter</taxon>
    </lineage>
</organism>
<dbReference type="OrthoDB" id="9806653at2"/>